<dbReference type="SUPFAM" id="SSF47203">
    <property type="entry name" value="Acyl-CoA dehydrogenase C-terminal domain-like"/>
    <property type="match status" value="1"/>
</dbReference>
<evidence type="ECO:0000313" key="1">
    <source>
        <dbReference type="EMBL" id="MEZ3177322.1"/>
    </source>
</evidence>
<dbReference type="Proteomes" id="UP001567537">
    <property type="component" value="Unassembled WGS sequence"/>
</dbReference>
<dbReference type="InterPro" id="IPR036250">
    <property type="entry name" value="AcylCo_DH-like_C"/>
</dbReference>
<comment type="caution">
    <text evidence="1">The sequence shown here is derived from an EMBL/GenBank/DDBJ whole genome shotgun (WGS) entry which is preliminary data.</text>
</comment>
<proteinExistence type="predicted"/>
<accession>A0ABV4IRN4</accession>
<name>A0ABV4IRN4_9ACTN</name>
<reference evidence="1 2" key="1">
    <citation type="journal article" date="2021" name="Res Sq">
        <title>Streptomyces Pimoensis sp. nov., Isolated From the Taklimakan Desert in Xinjiang, China.</title>
        <authorList>
            <person name="Zhang P."/>
            <person name="Luo X."/>
            <person name="Luo X."/>
            <person name="Liu Z."/>
            <person name="Xia Z."/>
            <person name="Wan C."/>
            <person name="zhang L."/>
        </authorList>
    </citation>
    <scope>NUCLEOTIDE SEQUENCE [LARGE SCALE GENOMIC DNA]</scope>
    <source>
        <strain evidence="1 2">TRM75549</strain>
    </source>
</reference>
<organism evidence="1 2">
    <name type="scientific">Streptomyces pimonensis</name>
    <dbReference type="NCBI Taxonomy" id="2860288"/>
    <lineage>
        <taxon>Bacteria</taxon>
        <taxon>Bacillati</taxon>
        <taxon>Actinomycetota</taxon>
        <taxon>Actinomycetes</taxon>
        <taxon>Kitasatosporales</taxon>
        <taxon>Streptomycetaceae</taxon>
        <taxon>Streptomyces</taxon>
    </lineage>
</organism>
<keyword evidence="2" id="KW-1185">Reference proteome</keyword>
<evidence type="ECO:0000313" key="2">
    <source>
        <dbReference type="Proteomes" id="UP001567537"/>
    </source>
</evidence>
<protein>
    <submittedName>
        <fullName evidence="1">Uncharacterized protein</fullName>
    </submittedName>
</protein>
<dbReference type="Gene3D" id="1.20.140.10">
    <property type="entry name" value="Butyryl-CoA Dehydrogenase, subunit A, domain 3"/>
    <property type="match status" value="1"/>
</dbReference>
<gene>
    <name evidence="1" type="ORF">KYY02_00915</name>
</gene>
<dbReference type="EMBL" id="JAHWZY010000001">
    <property type="protein sequence ID" value="MEZ3177322.1"/>
    <property type="molecule type" value="Genomic_DNA"/>
</dbReference>
<sequence length="73" mass="7445">MTECRERCGAQGLILANGIAGRLAVNGGAITAEGADKVIRVKAAGEMLLGGLALMPVSGTGRGGRSNRMRCRC</sequence>